<feature type="compositionally biased region" description="Basic and acidic residues" evidence="3">
    <location>
        <begin position="226"/>
        <end position="251"/>
    </location>
</feature>
<dbReference type="EMBL" id="MRZV01000355">
    <property type="protein sequence ID" value="PIK51814.1"/>
    <property type="molecule type" value="Genomic_DNA"/>
</dbReference>
<evidence type="ECO:0000256" key="1">
    <source>
        <dbReference type="ARBA" id="ARBA00010126"/>
    </source>
</evidence>
<comment type="similarity">
    <text evidence="1">Belongs to the NSRP1 family.</text>
</comment>
<evidence type="ECO:0000259" key="4">
    <source>
        <dbReference type="Pfam" id="PF09745"/>
    </source>
</evidence>
<feature type="compositionally biased region" description="Basic and acidic residues" evidence="3">
    <location>
        <begin position="167"/>
        <end position="183"/>
    </location>
</feature>
<name>A0A2G8KUX6_STIJA</name>
<protein>
    <submittedName>
        <fullName evidence="5">Putative nuclear speckle splicing regulatory protein 1-like</fullName>
    </submittedName>
</protein>
<evidence type="ECO:0000313" key="5">
    <source>
        <dbReference type="EMBL" id="PIK51814.1"/>
    </source>
</evidence>
<dbReference type="PANTHER" id="PTHR31938:SF4">
    <property type="entry name" value="NUCLEAR SPECKLE SPLICING REGULATORY PROTEIN 1"/>
    <property type="match status" value="1"/>
</dbReference>
<dbReference type="OrthoDB" id="446635at2759"/>
<accession>A0A2G8KUX6</accession>
<dbReference type="InterPro" id="IPR018612">
    <property type="entry name" value="NSRP1_N"/>
</dbReference>
<dbReference type="AlphaFoldDB" id="A0A2G8KUX6"/>
<evidence type="ECO:0000256" key="2">
    <source>
        <dbReference type="ARBA" id="ARBA00023054"/>
    </source>
</evidence>
<dbReference type="STRING" id="307972.A0A2G8KUX6"/>
<evidence type="ECO:0000256" key="3">
    <source>
        <dbReference type="SAM" id="MobiDB-lite"/>
    </source>
</evidence>
<dbReference type="GO" id="GO:0000381">
    <property type="term" value="P:regulation of alternative mRNA splicing, via spliceosome"/>
    <property type="evidence" value="ECO:0007669"/>
    <property type="project" value="InterPro"/>
</dbReference>
<reference evidence="5 6" key="1">
    <citation type="journal article" date="2017" name="PLoS Biol.">
        <title>The sea cucumber genome provides insights into morphological evolution and visceral regeneration.</title>
        <authorList>
            <person name="Zhang X."/>
            <person name="Sun L."/>
            <person name="Yuan J."/>
            <person name="Sun Y."/>
            <person name="Gao Y."/>
            <person name="Zhang L."/>
            <person name="Li S."/>
            <person name="Dai H."/>
            <person name="Hamel J.F."/>
            <person name="Liu C."/>
            <person name="Yu Y."/>
            <person name="Liu S."/>
            <person name="Lin W."/>
            <person name="Guo K."/>
            <person name="Jin S."/>
            <person name="Xu P."/>
            <person name="Storey K.B."/>
            <person name="Huan P."/>
            <person name="Zhang T."/>
            <person name="Zhou Y."/>
            <person name="Zhang J."/>
            <person name="Lin C."/>
            <person name="Li X."/>
            <person name="Xing L."/>
            <person name="Huo D."/>
            <person name="Sun M."/>
            <person name="Wang L."/>
            <person name="Mercier A."/>
            <person name="Li F."/>
            <person name="Yang H."/>
            <person name="Xiang J."/>
        </authorList>
    </citation>
    <scope>NUCLEOTIDE SEQUENCE [LARGE SCALE GENOMIC DNA]</scope>
    <source>
        <strain evidence="5">Shaxun</strain>
        <tissue evidence="5">Muscle</tissue>
    </source>
</reference>
<dbReference type="Pfam" id="PF09745">
    <property type="entry name" value="NSRP1_N"/>
    <property type="match status" value="1"/>
</dbReference>
<feature type="region of interest" description="Disordered" evidence="3">
    <location>
        <begin position="89"/>
        <end position="367"/>
    </location>
</feature>
<feature type="compositionally biased region" description="Basic and acidic residues" evidence="3">
    <location>
        <begin position="258"/>
        <end position="296"/>
    </location>
</feature>
<keyword evidence="2" id="KW-0175">Coiled coil</keyword>
<feature type="compositionally biased region" description="Basic and acidic residues" evidence="3">
    <location>
        <begin position="120"/>
        <end position="148"/>
    </location>
</feature>
<dbReference type="InterPro" id="IPR042816">
    <property type="entry name" value="Nsrp1"/>
</dbReference>
<comment type="caution">
    <text evidence="5">The sequence shown here is derived from an EMBL/GenBank/DDBJ whole genome shotgun (WGS) entry which is preliminary data.</text>
</comment>
<feature type="compositionally biased region" description="Basic and acidic residues" evidence="3">
    <location>
        <begin position="199"/>
        <end position="214"/>
    </location>
</feature>
<feature type="domain" description="Nuclear speckle splicing regulatory protein 1 N-terminal" evidence="4">
    <location>
        <begin position="64"/>
        <end position="175"/>
    </location>
</feature>
<feature type="compositionally biased region" description="Basic and acidic residues" evidence="3">
    <location>
        <begin position="89"/>
        <end position="107"/>
    </location>
</feature>
<organism evidence="5 6">
    <name type="scientific">Stichopus japonicus</name>
    <name type="common">Sea cucumber</name>
    <dbReference type="NCBI Taxonomy" id="307972"/>
    <lineage>
        <taxon>Eukaryota</taxon>
        <taxon>Metazoa</taxon>
        <taxon>Echinodermata</taxon>
        <taxon>Eleutherozoa</taxon>
        <taxon>Echinozoa</taxon>
        <taxon>Holothuroidea</taxon>
        <taxon>Aspidochirotacea</taxon>
        <taxon>Aspidochirotida</taxon>
        <taxon>Stichopodidae</taxon>
        <taxon>Apostichopus</taxon>
    </lineage>
</organism>
<feature type="compositionally biased region" description="Basic and acidic residues" evidence="3">
    <location>
        <begin position="304"/>
        <end position="351"/>
    </location>
</feature>
<gene>
    <name evidence="5" type="ORF">BSL78_11275</name>
</gene>
<dbReference type="PANTHER" id="PTHR31938">
    <property type="entry name" value="NUCLEAR SPECKLE SPLICING REGULATORY PROTEIN 1"/>
    <property type="match status" value="1"/>
</dbReference>
<keyword evidence="6" id="KW-1185">Reference proteome</keyword>
<sequence length="367" mass="44205">MSGSKEADKQYGLINMKNAKSSMKPLPKKLAIFDESDDEETPQSSINQKLLQEAVKTKMRKQTKMEIQKAMEEDPTVFEYDSIYDDMEQKKQERERMIKSKQRDSKPKYIGGLMKAANQRKMERERQKERKIQKEREKEGEEFGDKEQFVTASYKKKMQELAEDEERERREAERDGDVTKKLDLTGFYRHILEQTTGEAVKEEECQVEVKRESLEVVQPKTEEDDGNRRRQDRDKRSEDKDDRRDSKQRSGDHRRHRDERQRGEEKGHRRERTRDEDRESRRDSVRDYKKDRERDRNRKHRDSHRRDSDKERKRDNRDDRDRSTTEVREGKKDISKENKEGEERLRIKDGEVQSVLGGEERFRARGE</sequence>
<proteinExistence type="inferred from homology"/>
<dbReference type="Proteomes" id="UP000230750">
    <property type="component" value="Unassembled WGS sequence"/>
</dbReference>
<evidence type="ECO:0000313" key="6">
    <source>
        <dbReference type="Proteomes" id="UP000230750"/>
    </source>
</evidence>
<feature type="compositionally biased region" description="Basic and acidic residues" evidence="3">
    <location>
        <begin position="358"/>
        <end position="367"/>
    </location>
</feature>